<dbReference type="GO" id="GO:0046872">
    <property type="term" value="F:metal ion binding"/>
    <property type="evidence" value="ECO:0007669"/>
    <property type="project" value="UniProtKB-KW"/>
</dbReference>
<keyword evidence="3" id="KW-0479">Metal-binding</keyword>
<evidence type="ECO:0000256" key="3">
    <source>
        <dbReference type="ARBA" id="ARBA00022723"/>
    </source>
</evidence>
<keyword evidence="4" id="KW-0732">Signal</keyword>
<comment type="similarity">
    <text evidence="1">Belongs to the peptidase M43B family.</text>
</comment>
<evidence type="ECO:0000313" key="10">
    <source>
        <dbReference type="EMBL" id="AJD23184.1"/>
    </source>
</evidence>
<feature type="domain" description="Peptidase M43 pregnancy-associated plasma-A" evidence="9">
    <location>
        <begin position="47"/>
        <end position="181"/>
    </location>
</feature>
<dbReference type="InterPro" id="IPR008754">
    <property type="entry name" value="Peptidase_M43"/>
</dbReference>
<dbReference type="GO" id="GO:0006508">
    <property type="term" value="P:proteolysis"/>
    <property type="evidence" value="ECO:0007669"/>
    <property type="project" value="UniProtKB-KW"/>
</dbReference>
<protein>
    <submittedName>
        <fullName evidence="10">Metalloprotease 1</fullName>
    </submittedName>
</protein>
<keyword evidence="2 10" id="KW-0645">Protease</keyword>
<keyword evidence="7 10" id="KW-0482">Metalloprotease</keyword>
<evidence type="ECO:0000256" key="2">
    <source>
        <dbReference type="ARBA" id="ARBA00022670"/>
    </source>
</evidence>
<dbReference type="GO" id="GO:0008237">
    <property type="term" value="F:metallopeptidase activity"/>
    <property type="evidence" value="ECO:0007669"/>
    <property type="project" value="UniProtKB-KW"/>
</dbReference>
<dbReference type="Gene3D" id="3.40.390.10">
    <property type="entry name" value="Collagenase (Catalytic Domain)"/>
    <property type="match status" value="1"/>
</dbReference>
<reference evidence="10" key="1">
    <citation type="journal article" date="2015" name="Appl. Microbiol. Biotechnol.">
        <title>Genome and secretome analyses provide insights into keratin decomposition by novel proteases from the non-pathogenic fungus Onygena corvina.</title>
        <authorList>
            <person name="Huang Y."/>
            <person name="Busk P.K."/>
            <person name="Herbst F.A."/>
            <person name="Lange L."/>
        </authorList>
    </citation>
    <scope>NUCLEOTIDE SEQUENCE</scope>
    <source>
        <strain evidence="10">CBS 281.48</strain>
    </source>
</reference>
<sequence>MNSAYGPAGINFKLMNVSRTENARWAAGMDEFSMKSTLRKGSYSALNIYFAPNLSGGLLGFCYFPKADLYPYDKIVDGCVIFSSTVPGGDRARFNEGKTATHEVGHYMGLYHVFNEKNGDCSKDGDMVDDTPIQGTKTSGCPAGKDSCPAPGLDSIHNFMDYSDDSCMTEFTPGQNARMQMMWQKFRAGK</sequence>
<keyword evidence="6" id="KW-0862">Zinc</keyword>
<keyword evidence="8" id="KW-1015">Disulfide bond</keyword>
<proteinExistence type="evidence at transcript level"/>
<evidence type="ECO:0000256" key="4">
    <source>
        <dbReference type="ARBA" id="ARBA00022729"/>
    </source>
</evidence>
<keyword evidence="5" id="KW-0378">Hydrolase</keyword>
<dbReference type="MEROPS" id="M43.008"/>
<evidence type="ECO:0000256" key="7">
    <source>
        <dbReference type="ARBA" id="ARBA00023049"/>
    </source>
</evidence>
<dbReference type="InterPro" id="IPR024079">
    <property type="entry name" value="MetalloPept_cat_dom_sf"/>
</dbReference>
<dbReference type="PANTHER" id="PTHR47466">
    <property type="match status" value="1"/>
</dbReference>
<name>A0A0B4VL16_9EURO</name>
<dbReference type="EMBL" id="KP290857">
    <property type="protein sequence ID" value="AJD23184.1"/>
    <property type="molecule type" value="mRNA"/>
</dbReference>
<dbReference type="SUPFAM" id="SSF55486">
    <property type="entry name" value="Metalloproteases ('zincins'), catalytic domain"/>
    <property type="match status" value="1"/>
</dbReference>
<evidence type="ECO:0000259" key="9">
    <source>
        <dbReference type="Pfam" id="PF05572"/>
    </source>
</evidence>
<dbReference type="CDD" id="cd04275">
    <property type="entry name" value="ZnMc_pappalysin_like"/>
    <property type="match status" value="1"/>
</dbReference>
<evidence type="ECO:0000256" key="1">
    <source>
        <dbReference type="ARBA" id="ARBA00008721"/>
    </source>
</evidence>
<dbReference type="PANTHER" id="PTHR47466:SF1">
    <property type="entry name" value="METALLOPROTEASE MEP1 (AFU_ORTHOLOGUE AFUA_1G07730)-RELATED"/>
    <property type="match status" value="1"/>
</dbReference>
<accession>A0A0B4VL16</accession>
<evidence type="ECO:0000256" key="6">
    <source>
        <dbReference type="ARBA" id="ARBA00022833"/>
    </source>
</evidence>
<evidence type="ECO:0000256" key="8">
    <source>
        <dbReference type="ARBA" id="ARBA00023157"/>
    </source>
</evidence>
<dbReference type="AlphaFoldDB" id="A0A0B4VL16"/>
<organism evidence="10">
    <name type="scientific">Onygena corvina</name>
    <dbReference type="NCBI Taxonomy" id="180788"/>
    <lineage>
        <taxon>Eukaryota</taxon>
        <taxon>Fungi</taxon>
        <taxon>Dikarya</taxon>
        <taxon>Ascomycota</taxon>
        <taxon>Pezizomycotina</taxon>
        <taxon>Eurotiomycetes</taxon>
        <taxon>Eurotiomycetidae</taxon>
        <taxon>Onygenales</taxon>
        <taxon>Onygenaceae</taxon>
        <taxon>Onygena</taxon>
    </lineage>
</organism>
<dbReference type="Pfam" id="PF05572">
    <property type="entry name" value="Peptidase_M43"/>
    <property type="match status" value="1"/>
</dbReference>
<evidence type="ECO:0000256" key="5">
    <source>
        <dbReference type="ARBA" id="ARBA00022801"/>
    </source>
</evidence>